<reference evidence="2" key="1">
    <citation type="submission" date="2021-04" db="EMBL/GenBank/DDBJ databases">
        <title>Isolation and polyphasic classification of algal microorganism.</title>
        <authorList>
            <person name="Wang S."/>
        </authorList>
    </citation>
    <scope>NUCLEOTIDE SEQUENCE</scope>
    <source>
        <strain evidence="2">720a</strain>
    </source>
</reference>
<proteinExistence type="predicted"/>
<comment type="caution">
    <text evidence="2">The sequence shown here is derived from an EMBL/GenBank/DDBJ whole genome shotgun (WGS) entry which is preliminary data.</text>
</comment>
<keyword evidence="1" id="KW-0472">Membrane</keyword>
<keyword evidence="1" id="KW-0812">Transmembrane</keyword>
<keyword evidence="1" id="KW-1133">Transmembrane helix</keyword>
<dbReference type="Proteomes" id="UP000675284">
    <property type="component" value="Unassembled WGS sequence"/>
</dbReference>
<protein>
    <submittedName>
        <fullName evidence="2">Uncharacterized protein</fullName>
    </submittedName>
</protein>
<evidence type="ECO:0000256" key="1">
    <source>
        <dbReference type="SAM" id="Phobius"/>
    </source>
</evidence>
<accession>A0A941IAX7</accession>
<organism evidence="2 3">
    <name type="scientific">Virgibacillus salarius</name>
    <dbReference type="NCBI Taxonomy" id="447199"/>
    <lineage>
        <taxon>Bacteria</taxon>
        <taxon>Bacillati</taxon>
        <taxon>Bacillota</taxon>
        <taxon>Bacilli</taxon>
        <taxon>Bacillales</taxon>
        <taxon>Bacillaceae</taxon>
        <taxon>Virgibacillus</taxon>
    </lineage>
</organism>
<evidence type="ECO:0000313" key="3">
    <source>
        <dbReference type="Proteomes" id="UP000675284"/>
    </source>
</evidence>
<dbReference type="EMBL" id="JAGSOT010000016">
    <property type="protein sequence ID" value="MBR7795827.1"/>
    <property type="molecule type" value="Genomic_DNA"/>
</dbReference>
<name>A0A941IAX7_9BACI</name>
<evidence type="ECO:0000313" key="2">
    <source>
        <dbReference type="EMBL" id="MBR7795827.1"/>
    </source>
</evidence>
<dbReference type="AlphaFoldDB" id="A0A941IAX7"/>
<keyword evidence="3" id="KW-1185">Reference proteome</keyword>
<gene>
    <name evidence="2" type="ORF">KCX74_07190</name>
</gene>
<sequence length="75" mass="8850">MRHYAVLRLLLAGFFLYMAWPSIPYAVTPIELAFWGGWLIFFLLIVGANIASLLQMIQPPIMEQQKERQRQTYNY</sequence>
<feature type="transmembrane region" description="Helical" evidence="1">
    <location>
        <begin position="34"/>
        <end position="54"/>
    </location>
</feature>